<accession>A0A0P1A6J0</accession>
<dbReference type="EMBL" id="CCYD01000109">
    <property type="protein sequence ID" value="CEG35900.1"/>
    <property type="molecule type" value="Genomic_DNA"/>
</dbReference>
<evidence type="ECO:0000313" key="2">
    <source>
        <dbReference type="Proteomes" id="UP000054928"/>
    </source>
</evidence>
<reference evidence="2" key="1">
    <citation type="submission" date="2014-09" db="EMBL/GenBank/DDBJ databases">
        <authorList>
            <person name="Sharma Rahul"/>
            <person name="Thines Marco"/>
        </authorList>
    </citation>
    <scope>NUCLEOTIDE SEQUENCE [LARGE SCALE GENOMIC DNA]</scope>
</reference>
<organism evidence="1 2">
    <name type="scientific">Plasmopara halstedii</name>
    <name type="common">Downy mildew of sunflower</name>
    <dbReference type="NCBI Taxonomy" id="4781"/>
    <lineage>
        <taxon>Eukaryota</taxon>
        <taxon>Sar</taxon>
        <taxon>Stramenopiles</taxon>
        <taxon>Oomycota</taxon>
        <taxon>Peronosporomycetes</taxon>
        <taxon>Peronosporales</taxon>
        <taxon>Peronosporaceae</taxon>
        <taxon>Plasmopara</taxon>
    </lineage>
</organism>
<dbReference type="AlphaFoldDB" id="A0A0P1A6J0"/>
<keyword evidence="2" id="KW-1185">Reference proteome</keyword>
<dbReference type="GeneID" id="36395281"/>
<evidence type="ECO:0000313" key="1">
    <source>
        <dbReference type="EMBL" id="CEG35900.1"/>
    </source>
</evidence>
<dbReference type="Proteomes" id="UP000054928">
    <property type="component" value="Unassembled WGS sequence"/>
</dbReference>
<proteinExistence type="predicted"/>
<sequence length="153" mass="17235">MNQLDAIATVAYSDENIVVKSVENNCTHDCNKQMQEVSIGNNCDSIIPYDGFEESSNLCSMPSTCLEPNDPEEDVQSPILCKSVSSRSPLTCSEKKQRAPSWTIHDVQEYYAMLELLQDTCYDSKDRDICLSMDTLGHMEQLLMLLMPQQSLL</sequence>
<name>A0A0P1A6J0_PLAHL</name>
<protein>
    <submittedName>
        <fullName evidence="1">Uncharacterized protein</fullName>
    </submittedName>
</protein>
<dbReference type="OMA" id="VENNCTH"/>
<dbReference type="RefSeq" id="XP_024572269.1">
    <property type="nucleotide sequence ID" value="XM_024729314.1"/>
</dbReference>